<keyword evidence="3 9" id="KW-0812">Transmembrane</keyword>
<dbReference type="Proteomes" id="UP000663880">
    <property type="component" value="Unassembled WGS sequence"/>
</dbReference>
<keyword evidence="8" id="KW-0807">Transducer</keyword>
<name>A0A821WZC6_9NEOP</name>
<reference evidence="12" key="1">
    <citation type="submission" date="2021-02" db="EMBL/GenBank/DDBJ databases">
        <authorList>
            <person name="Steward A R."/>
        </authorList>
    </citation>
    <scope>NUCLEOTIDE SEQUENCE</scope>
</reference>
<comment type="caution">
    <text evidence="12">The sequence shown here is derived from an EMBL/GenBank/DDBJ whole genome shotgun (WGS) entry which is preliminary data.</text>
</comment>
<dbReference type="PROSITE" id="PS50261">
    <property type="entry name" value="G_PROTEIN_RECEP_F2_4"/>
    <property type="match status" value="1"/>
</dbReference>
<dbReference type="GO" id="GO:0012505">
    <property type="term" value="C:endomembrane system"/>
    <property type="evidence" value="ECO:0007669"/>
    <property type="project" value="UniProtKB-SubCell"/>
</dbReference>
<dbReference type="GO" id="GO:0007166">
    <property type="term" value="P:cell surface receptor signaling pathway"/>
    <property type="evidence" value="ECO:0007669"/>
    <property type="project" value="InterPro"/>
</dbReference>
<evidence type="ECO:0000256" key="6">
    <source>
        <dbReference type="ARBA" id="ARBA00023136"/>
    </source>
</evidence>
<comment type="subcellular location">
    <subcellularLocation>
        <location evidence="1">Endomembrane system</location>
        <topology evidence="1">Multi-pass membrane protein</topology>
    </subcellularLocation>
</comment>
<feature type="chain" id="PRO_5032945397" description="G-protein coupled receptors family 2 profile 2 domain-containing protein" evidence="10">
    <location>
        <begin position="17"/>
        <end position="511"/>
    </location>
</feature>
<keyword evidence="4 9" id="KW-1133">Transmembrane helix</keyword>
<dbReference type="GO" id="GO:0005886">
    <property type="term" value="C:plasma membrane"/>
    <property type="evidence" value="ECO:0007669"/>
    <property type="project" value="TreeGrafter"/>
</dbReference>
<dbReference type="SUPFAM" id="SSF63877">
    <property type="entry name" value="Methuselah ectodomain"/>
    <property type="match status" value="1"/>
</dbReference>
<keyword evidence="6 9" id="KW-0472">Membrane</keyword>
<feature type="transmembrane region" description="Helical" evidence="9">
    <location>
        <begin position="260"/>
        <end position="283"/>
    </location>
</feature>
<dbReference type="PANTHER" id="PTHR47154:SF2">
    <property type="entry name" value="G-PROTEIN COUPLED RECEPTOR MTH-RELATED"/>
    <property type="match status" value="1"/>
</dbReference>
<protein>
    <recommendedName>
        <fullName evidence="11">G-protein coupled receptors family 2 profile 2 domain-containing protein</fullName>
    </recommendedName>
</protein>
<evidence type="ECO:0000313" key="12">
    <source>
        <dbReference type="EMBL" id="CAF4933017.1"/>
    </source>
</evidence>
<dbReference type="CDD" id="cd15039">
    <property type="entry name" value="7tmB3_Methuselah-like"/>
    <property type="match status" value="1"/>
</dbReference>
<evidence type="ECO:0000256" key="2">
    <source>
        <dbReference type="ARBA" id="ARBA00008979"/>
    </source>
</evidence>
<dbReference type="OrthoDB" id="6134459at2759"/>
<feature type="domain" description="G-protein coupled receptors family 2 profile 2" evidence="11">
    <location>
        <begin position="187"/>
        <end position="453"/>
    </location>
</feature>
<evidence type="ECO:0000256" key="1">
    <source>
        <dbReference type="ARBA" id="ARBA00004127"/>
    </source>
</evidence>
<feature type="signal peptide" evidence="10">
    <location>
        <begin position="1"/>
        <end position="16"/>
    </location>
</feature>
<dbReference type="EMBL" id="CAJOBZ010000063">
    <property type="protein sequence ID" value="CAF4933017.1"/>
    <property type="molecule type" value="Genomic_DNA"/>
</dbReference>
<dbReference type="Pfam" id="PF00002">
    <property type="entry name" value="7tm_2"/>
    <property type="match status" value="1"/>
</dbReference>
<keyword evidence="13" id="KW-1185">Reference proteome</keyword>
<keyword evidence="5" id="KW-0297">G-protein coupled receptor</keyword>
<organism evidence="12 13">
    <name type="scientific">Pieris macdunnoughi</name>
    <dbReference type="NCBI Taxonomy" id="345717"/>
    <lineage>
        <taxon>Eukaryota</taxon>
        <taxon>Metazoa</taxon>
        <taxon>Ecdysozoa</taxon>
        <taxon>Arthropoda</taxon>
        <taxon>Hexapoda</taxon>
        <taxon>Insecta</taxon>
        <taxon>Pterygota</taxon>
        <taxon>Neoptera</taxon>
        <taxon>Endopterygota</taxon>
        <taxon>Lepidoptera</taxon>
        <taxon>Glossata</taxon>
        <taxon>Ditrysia</taxon>
        <taxon>Papilionoidea</taxon>
        <taxon>Pieridae</taxon>
        <taxon>Pierinae</taxon>
        <taxon>Pieris</taxon>
    </lineage>
</organism>
<evidence type="ECO:0000259" key="11">
    <source>
        <dbReference type="PROSITE" id="PS50261"/>
    </source>
</evidence>
<evidence type="ECO:0000256" key="7">
    <source>
        <dbReference type="ARBA" id="ARBA00023170"/>
    </source>
</evidence>
<dbReference type="PANTHER" id="PTHR47154">
    <property type="entry name" value="G-PROTEIN COUPLED RECEPTOR MTH-RELATED"/>
    <property type="match status" value="1"/>
</dbReference>
<dbReference type="InterPro" id="IPR017981">
    <property type="entry name" value="GPCR_2-like_7TM"/>
</dbReference>
<feature type="transmembrane region" description="Helical" evidence="9">
    <location>
        <begin position="188"/>
        <end position="212"/>
    </location>
</feature>
<evidence type="ECO:0000256" key="3">
    <source>
        <dbReference type="ARBA" id="ARBA00022692"/>
    </source>
</evidence>
<comment type="similarity">
    <text evidence="2">Belongs to the G-protein coupled receptor 2 family. Mth subfamily.</text>
</comment>
<feature type="transmembrane region" description="Helical" evidence="9">
    <location>
        <begin position="348"/>
        <end position="371"/>
    </location>
</feature>
<evidence type="ECO:0000256" key="8">
    <source>
        <dbReference type="ARBA" id="ARBA00023224"/>
    </source>
</evidence>
<sequence>MYKVTILFAILGCVCGKVCDVNDTVDITGGRSTGSRIAYRGIIFEKYFNEDGKVKACLVPKGLIVSKCCPAGAAYDSENSACENVTSENKKRSPLVYVEKIFNFKFGKPDCSAGDAKVRITAGHVYDIFNIGEDGKLYVEIPTSVKPWTVFTPDMYCIDSFVSEEDGKQISRLDALVCFDPQPDEENYIPGIICMLISCVFIIVTVAVYYCLPELCNLHGKVLIAYLLSLFVGFIFLSTMQILLSIDNISREYCMTFTFIIYYFILAAFFWLNVMSFDIWWTFSGNRGISIERMSVKSRFRAYSMYAFGVPALFTALVAGLEFSHLPLNWYLPLLRQQGCFISGKSKLIYLYGPMVILCVANLVFFILTALKIREIKEQTAVLKSRESATHDKHNKDKQRLLLYVKLFIVMGINWVLEVISALYPKANSIWKFTDAYNVLVGLIIFILFVCKKKIFRLLKNRIKEKVHRRDTELRSTVRTVGSRSNINMDQKRTSLESIRTSNGGVQTTVI</sequence>
<feature type="transmembrane region" description="Helical" evidence="9">
    <location>
        <begin position="401"/>
        <end position="424"/>
    </location>
</feature>
<evidence type="ECO:0000256" key="4">
    <source>
        <dbReference type="ARBA" id="ARBA00022989"/>
    </source>
</evidence>
<feature type="transmembrane region" description="Helical" evidence="9">
    <location>
        <begin position="224"/>
        <end position="244"/>
    </location>
</feature>
<accession>A0A821WZC6</accession>
<evidence type="ECO:0000256" key="9">
    <source>
        <dbReference type="SAM" id="Phobius"/>
    </source>
</evidence>
<feature type="transmembrane region" description="Helical" evidence="9">
    <location>
        <begin position="303"/>
        <end position="328"/>
    </location>
</feature>
<dbReference type="InterPro" id="IPR000832">
    <property type="entry name" value="GPCR_2_secretin-like"/>
</dbReference>
<keyword evidence="7" id="KW-0675">Receptor</keyword>
<evidence type="ECO:0000256" key="10">
    <source>
        <dbReference type="SAM" id="SignalP"/>
    </source>
</evidence>
<dbReference type="InterPro" id="IPR051384">
    <property type="entry name" value="Mth_GPCR"/>
</dbReference>
<gene>
    <name evidence="12" type="ORF">PMACD_LOCUS14024</name>
</gene>
<proteinExistence type="inferred from homology"/>
<dbReference type="Gene3D" id="1.20.1070.10">
    <property type="entry name" value="Rhodopsin 7-helix transmembrane proteins"/>
    <property type="match status" value="1"/>
</dbReference>
<dbReference type="AlphaFoldDB" id="A0A821WZC6"/>
<dbReference type="InterPro" id="IPR036272">
    <property type="entry name" value="Methuselah_N_sf"/>
</dbReference>
<evidence type="ECO:0000256" key="5">
    <source>
        <dbReference type="ARBA" id="ARBA00023040"/>
    </source>
</evidence>
<dbReference type="GO" id="GO:0008528">
    <property type="term" value="F:G protein-coupled peptide receptor activity"/>
    <property type="evidence" value="ECO:0007669"/>
    <property type="project" value="TreeGrafter"/>
</dbReference>
<feature type="transmembrane region" description="Helical" evidence="9">
    <location>
        <begin position="436"/>
        <end position="456"/>
    </location>
</feature>
<evidence type="ECO:0000313" key="13">
    <source>
        <dbReference type="Proteomes" id="UP000663880"/>
    </source>
</evidence>
<keyword evidence="10" id="KW-0732">Signal</keyword>